<dbReference type="SUPFAM" id="SSF141571">
    <property type="entry name" value="Pentapeptide repeat-like"/>
    <property type="match status" value="1"/>
</dbReference>
<dbReference type="EMBL" id="MU070910">
    <property type="protein sequence ID" value="KAF5826463.1"/>
    <property type="molecule type" value="Genomic_DNA"/>
</dbReference>
<protein>
    <recommendedName>
        <fullName evidence="4">Pentapeptide repeat-containing protein</fullName>
    </recommendedName>
</protein>
<keyword evidence="3" id="KW-1185">Reference proteome</keyword>
<evidence type="ECO:0000256" key="1">
    <source>
        <dbReference type="ARBA" id="ARBA00022737"/>
    </source>
</evidence>
<dbReference type="Proteomes" id="UP000815325">
    <property type="component" value="Unassembled WGS sequence"/>
</dbReference>
<dbReference type="Gene3D" id="2.160.20.80">
    <property type="entry name" value="E3 ubiquitin-protein ligase SopA"/>
    <property type="match status" value="1"/>
</dbReference>
<name>A0ABQ7FVU5_DUNSA</name>
<proteinExistence type="predicted"/>
<keyword evidence="1" id="KW-0677">Repeat</keyword>
<comment type="caution">
    <text evidence="2">The sequence shown here is derived from an EMBL/GenBank/DDBJ whole genome shotgun (WGS) entry which is preliminary data.</text>
</comment>
<gene>
    <name evidence="2" type="ORF">DUNSADRAFT_3029</name>
</gene>
<dbReference type="Pfam" id="PF00805">
    <property type="entry name" value="Pentapeptide"/>
    <property type="match status" value="2"/>
</dbReference>
<dbReference type="PANTHER" id="PTHR47485">
    <property type="entry name" value="THYLAKOID LUMENAL 17.4 KDA PROTEIN, CHLOROPLASTIC"/>
    <property type="match status" value="1"/>
</dbReference>
<sequence length="218" mass="23436">MLKTASHPKVSHVPCKATNKVRMPLHLFGPAVASAMLLATPMSVDARPPPRETAEIRCTVEALDKFADTRAKFSMEASSGGMEEATVDVRGCSFKGLDLRKKVLSGVIMQGADFSGTNLSGVQMSRADARGANFADANMDDLNGYGSLFDGANCENVTFDNAILSNASFGKFEGNWANMKNTHFEGALLSSSDVVRVCENPTLLTDTRRYELGCRGSR</sequence>
<organism evidence="2 3">
    <name type="scientific">Dunaliella salina</name>
    <name type="common">Green alga</name>
    <name type="synonym">Protococcus salinus</name>
    <dbReference type="NCBI Taxonomy" id="3046"/>
    <lineage>
        <taxon>Eukaryota</taxon>
        <taxon>Viridiplantae</taxon>
        <taxon>Chlorophyta</taxon>
        <taxon>core chlorophytes</taxon>
        <taxon>Chlorophyceae</taxon>
        <taxon>CS clade</taxon>
        <taxon>Chlamydomonadales</taxon>
        <taxon>Dunaliellaceae</taxon>
        <taxon>Dunaliella</taxon>
    </lineage>
</organism>
<evidence type="ECO:0000313" key="2">
    <source>
        <dbReference type="EMBL" id="KAF5826463.1"/>
    </source>
</evidence>
<reference evidence="2" key="1">
    <citation type="submission" date="2017-08" db="EMBL/GenBank/DDBJ databases">
        <authorList>
            <person name="Polle J.E."/>
            <person name="Barry K."/>
            <person name="Cushman J."/>
            <person name="Schmutz J."/>
            <person name="Tran D."/>
            <person name="Hathwaick L.T."/>
            <person name="Yim W.C."/>
            <person name="Jenkins J."/>
            <person name="Mckie-Krisberg Z.M."/>
            <person name="Prochnik S."/>
            <person name="Lindquist E."/>
            <person name="Dockter R.B."/>
            <person name="Adam C."/>
            <person name="Molina H."/>
            <person name="Bunkerborg J."/>
            <person name="Jin E."/>
            <person name="Buchheim M."/>
            <person name="Magnuson J."/>
        </authorList>
    </citation>
    <scope>NUCLEOTIDE SEQUENCE</scope>
    <source>
        <strain evidence="2">CCAP 19/18</strain>
    </source>
</reference>
<evidence type="ECO:0008006" key="4">
    <source>
        <dbReference type="Google" id="ProtNLM"/>
    </source>
</evidence>
<dbReference type="PANTHER" id="PTHR47485:SF1">
    <property type="entry name" value="THYLAKOID LUMENAL 17.4 KDA PROTEIN, CHLOROPLASTIC"/>
    <property type="match status" value="1"/>
</dbReference>
<evidence type="ECO:0000313" key="3">
    <source>
        <dbReference type="Proteomes" id="UP000815325"/>
    </source>
</evidence>
<dbReference type="InterPro" id="IPR001646">
    <property type="entry name" value="5peptide_repeat"/>
</dbReference>
<accession>A0ABQ7FVU5</accession>